<dbReference type="InterPro" id="IPR003495">
    <property type="entry name" value="CobW/HypB/UreG_nucleotide-bd"/>
</dbReference>
<evidence type="ECO:0000256" key="6">
    <source>
        <dbReference type="ARBA" id="ARBA00034320"/>
    </source>
</evidence>
<dbReference type="RefSeq" id="XP_005850878.1">
    <property type="nucleotide sequence ID" value="XM_005850816.1"/>
</dbReference>
<comment type="catalytic activity">
    <reaction evidence="7">
        <text>GTP + H2O = GDP + phosphate + H(+)</text>
        <dbReference type="Rhea" id="RHEA:19669"/>
        <dbReference type="ChEBI" id="CHEBI:15377"/>
        <dbReference type="ChEBI" id="CHEBI:15378"/>
        <dbReference type="ChEBI" id="CHEBI:37565"/>
        <dbReference type="ChEBI" id="CHEBI:43474"/>
        <dbReference type="ChEBI" id="CHEBI:58189"/>
    </reaction>
    <physiologicalReaction direction="left-to-right" evidence="7">
        <dbReference type="Rhea" id="RHEA:19670"/>
    </physiologicalReaction>
</comment>
<dbReference type="EMBL" id="GL433837">
    <property type="protein sequence ID" value="EFN58776.1"/>
    <property type="molecule type" value="Genomic_DNA"/>
</dbReference>
<dbReference type="Gene3D" id="3.40.50.300">
    <property type="entry name" value="P-loop containing nucleotide triphosphate hydrolases"/>
    <property type="match status" value="1"/>
</dbReference>
<feature type="compositionally biased region" description="Low complexity" evidence="8">
    <location>
        <begin position="17"/>
        <end position="33"/>
    </location>
</feature>
<dbReference type="InterPro" id="IPR051316">
    <property type="entry name" value="Zinc-reg_GTPase_activator"/>
</dbReference>
<comment type="similarity">
    <text evidence="6">Belongs to the SIMIBI class G3E GTPase family. ZNG1 subfamily.</text>
</comment>
<dbReference type="OMA" id="QFATHVE"/>
<name>E1Z5L3_CHLVA</name>
<accession>E1Z5L3</accession>
<dbReference type="GO" id="GO:0016787">
    <property type="term" value="F:hydrolase activity"/>
    <property type="evidence" value="ECO:0007669"/>
    <property type="project" value="UniProtKB-KW"/>
</dbReference>
<dbReference type="InterPro" id="IPR011629">
    <property type="entry name" value="CobW-like_C"/>
</dbReference>
<dbReference type="InterPro" id="IPR036627">
    <property type="entry name" value="CobW-likC_sf"/>
</dbReference>
<keyword evidence="2" id="KW-0378">Hydrolase</keyword>
<evidence type="ECO:0000256" key="7">
    <source>
        <dbReference type="ARBA" id="ARBA00049117"/>
    </source>
</evidence>
<evidence type="ECO:0000256" key="5">
    <source>
        <dbReference type="ARBA" id="ARBA00023186"/>
    </source>
</evidence>
<dbReference type="InterPro" id="IPR027417">
    <property type="entry name" value="P-loop_NTPase"/>
</dbReference>
<dbReference type="PANTHER" id="PTHR13748">
    <property type="entry name" value="COBW-RELATED"/>
    <property type="match status" value="1"/>
</dbReference>
<dbReference type="FunCoup" id="E1Z5L3">
    <property type="interactions" value="1066"/>
</dbReference>
<keyword evidence="1" id="KW-0547">Nucleotide-binding</keyword>
<sequence length="403" mass="42337">MSSDDEDVPLAVPLQASGAGKPAQAPAPGAAAPAAPPTPVPVTLITGYLGAGKTTLVNHVLTAKHGYRCAVLLNEIADSADIERALVKEPEGRDASPLAEWAELENGCICCSAKNDMVRALEALMQQRSRFDYVLIETTGLANPGPVAAALWTDEQLESSVCLDCIVTVVDGRHVERQLGAPRPAGAINEAQQQVAFADVVLLNKVDLAGEEQLARVEGTIRGMNAEAAILRCQRCEIDLARILNTGIYSAVMQGLQAAGAEPGSGHDSRVGTVTILLPGRPLDLPRLRHWLDALLWEQEQEQEQGQGQGQGSEGAAAGAAGGAAGAATAAAAAPVIFRIKGLLHVEGSERKHILQGVHEIYDVVEGPAWAPGEDRRSKVVLIGRGLDRRALERGLHSCLAPL</sequence>
<feature type="region of interest" description="Disordered" evidence="8">
    <location>
        <begin position="300"/>
        <end position="319"/>
    </location>
</feature>
<dbReference type="OrthoDB" id="258627at2759"/>
<feature type="region of interest" description="Disordered" evidence="8">
    <location>
        <begin position="17"/>
        <end position="36"/>
    </location>
</feature>
<dbReference type="KEGG" id="cvr:CHLNCDRAFT_29783"/>
<dbReference type="GeneID" id="17358028"/>
<dbReference type="PANTHER" id="PTHR13748:SF31">
    <property type="entry name" value="ZINC-REGULATED GTPASE METALLOPROTEIN ACTIVATOR 1A-RELATED"/>
    <property type="match status" value="1"/>
</dbReference>
<evidence type="ECO:0000256" key="1">
    <source>
        <dbReference type="ARBA" id="ARBA00022741"/>
    </source>
</evidence>
<dbReference type="SUPFAM" id="SSF52540">
    <property type="entry name" value="P-loop containing nucleoside triphosphate hydrolases"/>
    <property type="match status" value="1"/>
</dbReference>
<keyword evidence="3" id="KW-0862">Zinc</keyword>
<dbReference type="Proteomes" id="UP000008141">
    <property type="component" value="Unassembled WGS sequence"/>
</dbReference>
<keyword evidence="11" id="KW-1185">Reference proteome</keyword>
<evidence type="ECO:0000256" key="4">
    <source>
        <dbReference type="ARBA" id="ARBA00023134"/>
    </source>
</evidence>
<dbReference type="SUPFAM" id="SSF90002">
    <property type="entry name" value="Hypothetical protein YjiA, C-terminal domain"/>
    <property type="match status" value="1"/>
</dbReference>
<dbReference type="AlphaFoldDB" id="E1Z5L3"/>
<gene>
    <name evidence="10" type="ORF">CHLNCDRAFT_29783</name>
</gene>
<proteinExistence type="inferred from homology"/>
<organism evidence="11">
    <name type="scientific">Chlorella variabilis</name>
    <name type="common">Green alga</name>
    <dbReference type="NCBI Taxonomy" id="554065"/>
    <lineage>
        <taxon>Eukaryota</taxon>
        <taxon>Viridiplantae</taxon>
        <taxon>Chlorophyta</taxon>
        <taxon>core chlorophytes</taxon>
        <taxon>Trebouxiophyceae</taxon>
        <taxon>Chlorellales</taxon>
        <taxon>Chlorellaceae</taxon>
        <taxon>Chlorella clade</taxon>
        <taxon>Chlorella</taxon>
    </lineage>
</organism>
<evidence type="ECO:0000256" key="3">
    <source>
        <dbReference type="ARBA" id="ARBA00022833"/>
    </source>
</evidence>
<evidence type="ECO:0000313" key="10">
    <source>
        <dbReference type="EMBL" id="EFN58776.1"/>
    </source>
</evidence>
<dbReference type="CDD" id="cd03112">
    <property type="entry name" value="CobW-like"/>
    <property type="match status" value="1"/>
</dbReference>
<dbReference type="Pfam" id="PF07683">
    <property type="entry name" value="CobW_C"/>
    <property type="match status" value="1"/>
</dbReference>
<feature type="domain" description="CobW C-terminal" evidence="9">
    <location>
        <begin position="271"/>
        <end position="400"/>
    </location>
</feature>
<evidence type="ECO:0000256" key="2">
    <source>
        <dbReference type="ARBA" id="ARBA00022801"/>
    </source>
</evidence>
<evidence type="ECO:0000259" key="9">
    <source>
        <dbReference type="SMART" id="SM00833"/>
    </source>
</evidence>
<evidence type="ECO:0000313" key="11">
    <source>
        <dbReference type="Proteomes" id="UP000008141"/>
    </source>
</evidence>
<dbReference type="eggNOG" id="KOG2743">
    <property type="taxonomic scope" value="Eukaryota"/>
</dbReference>
<dbReference type="Gene3D" id="3.30.1220.10">
    <property type="entry name" value="CobW-like, C-terminal domain"/>
    <property type="match status" value="1"/>
</dbReference>
<reference evidence="10 11" key="1">
    <citation type="journal article" date="2010" name="Plant Cell">
        <title>The Chlorella variabilis NC64A genome reveals adaptation to photosymbiosis, coevolution with viruses, and cryptic sex.</title>
        <authorList>
            <person name="Blanc G."/>
            <person name="Duncan G."/>
            <person name="Agarkova I."/>
            <person name="Borodovsky M."/>
            <person name="Gurnon J."/>
            <person name="Kuo A."/>
            <person name="Lindquist E."/>
            <person name="Lucas S."/>
            <person name="Pangilinan J."/>
            <person name="Polle J."/>
            <person name="Salamov A."/>
            <person name="Terry A."/>
            <person name="Yamada T."/>
            <person name="Dunigan D.D."/>
            <person name="Grigoriev I.V."/>
            <person name="Claverie J.M."/>
            <person name="Van Etten J.L."/>
        </authorList>
    </citation>
    <scope>NUCLEOTIDE SEQUENCE [LARGE SCALE GENOMIC DNA]</scope>
    <source>
        <strain evidence="10 11">NC64A</strain>
    </source>
</reference>
<protein>
    <recommendedName>
        <fullName evidence="9">CobW C-terminal domain-containing protein</fullName>
    </recommendedName>
</protein>
<dbReference type="Pfam" id="PF02492">
    <property type="entry name" value="cobW"/>
    <property type="match status" value="1"/>
</dbReference>
<keyword evidence="5" id="KW-0143">Chaperone</keyword>
<dbReference type="GO" id="GO:0005525">
    <property type="term" value="F:GTP binding"/>
    <property type="evidence" value="ECO:0007669"/>
    <property type="project" value="UniProtKB-KW"/>
</dbReference>
<keyword evidence="4" id="KW-0342">GTP-binding</keyword>
<dbReference type="SMART" id="SM00833">
    <property type="entry name" value="CobW_C"/>
    <property type="match status" value="1"/>
</dbReference>
<evidence type="ECO:0000256" key="8">
    <source>
        <dbReference type="SAM" id="MobiDB-lite"/>
    </source>
</evidence>
<dbReference type="GO" id="GO:0005737">
    <property type="term" value="C:cytoplasm"/>
    <property type="evidence" value="ECO:0007669"/>
    <property type="project" value="TreeGrafter"/>
</dbReference>
<dbReference type="InParanoid" id="E1Z5L3"/>